<name>A0ABN0DV43_AERSS</name>
<comment type="caution">
    <text evidence="1">The sequence shown here is derived from an EMBL/GenBank/DDBJ whole genome shotgun (WGS) entry which is preliminary data.</text>
</comment>
<accession>A0ABN0DV43</accession>
<sequence length="151" mass="17239">MDKNDFLQPIDQLFFINKALIDNIDKIHEPIITVGGQAVHYWVVHYLSYYRVPPESVYIASNDVDFSTKASNLSAIESILNVDVNIDENGPPPSLALILLKDKVTHKIKSENGKYYVNHELYDGEHEIKPNIVDVIDFPAGFKHLDFKEKN</sequence>
<evidence type="ECO:0000313" key="2">
    <source>
        <dbReference type="Proteomes" id="UP000006428"/>
    </source>
</evidence>
<organism evidence="1 2">
    <name type="scientific">Aeromonas salmonicida subsp. salmonicida 01-B526</name>
    <dbReference type="NCBI Taxonomy" id="1076135"/>
    <lineage>
        <taxon>Bacteria</taxon>
        <taxon>Pseudomonadati</taxon>
        <taxon>Pseudomonadota</taxon>
        <taxon>Gammaproteobacteria</taxon>
        <taxon>Aeromonadales</taxon>
        <taxon>Aeromonadaceae</taxon>
        <taxon>Aeromonas</taxon>
    </lineage>
</organism>
<protein>
    <submittedName>
        <fullName evidence="1">Uncharacterized protein</fullName>
    </submittedName>
</protein>
<gene>
    <name evidence="1" type="ORF">IYQ_21088</name>
</gene>
<proteinExistence type="predicted"/>
<dbReference type="Proteomes" id="UP000006428">
    <property type="component" value="Unassembled WGS sequence"/>
</dbReference>
<dbReference type="RefSeq" id="WP_005320341.1">
    <property type="nucleotide sequence ID" value="NZ_AGVO01000085.1"/>
</dbReference>
<dbReference type="EMBL" id="AGVO01000085">
    <property type="protein sequence ID" value="EHI50558.1"/>
    <property type="molecule type" value="Genomic_DNA"/>
</dbReference>
<keyword evidence="2" id="KW-1185">Reference proteome</keyword>
<reference evidence="1 2" key="1">
    <citation type="journal article" date="2012" name="Front. Microbiol.">
        <title>Draft Genome Sequence of the Virulent Strain 01-B526 of the Fish Pathogen Aeromonas salmonicida.</title>
        <authorList>
            <person name="Charette S.J."/>
            <person name="Brochu F."/>
            <person name="Boyle B."/>
            <person name="Filion G."/>
            <person name="Tanaka K.H."/>
            <person name="Derome N."/>
        </authorList>
    </citation>
    <scope>NUCLEOTIDE SEQUENCE [LARGE SCALE GENOMIC DNA]</scope>
    <source>
        <strain evidence="1 2">01-B526</strain>
    </source>
</reference>
<evidence type="ECO:0000313" key="1">
    <source>
        <dbReference type="EMBL" id="EHI50558.1"/>
    </source>
</evidence>